<dbReference type="InterPro" id="IPR034291">
    <property type="entry name" value="TMP_synthase"/>
</dbReference>
<protein>
    <recommendedName>
        <fullName evidence="9">Thiamine-phosphate synthase</fullName>
        <shortName evidence="9">TP synthase</shortName>
        <shortName evidence="9">TPS</shortName>
        <ecNumber evidence="9">2.5.1.3</ecNumber>
    </recommendedName>
    <alternativeName>
        <fullName evidence="9">Thiamine-phosphate pyrophosphorylase</fullName>
        <shortName evidence="9">TMP pyrophosphorylase</shortName>
        <shortName evidence="9">TMP-PPase</shortName>
    </alternativeName>
</protein>
<feature type="binding site" evidence="9">
    <location>
        <position position="137"/>
    </location>
    <ligand>
        <name>4-amino-2-methyl-5-(diphosphooxymethyl)pyrimidine</name>
        <dbReference type="ChEBI" id="CHEBI:57841"/>
    </ligand>
</feature>
<dbReference type="GO" id="GO:0009229">
    <property type="term" value="P:thiamine diphosphate biosynthetic process"/>
    <property type="evidence" value="ECO:0007669"/>
    <property type="project" value="UniProtKB-UniRule"/>
</dbReference>
<evidence type="ECO:0000256" key="1">
    <source>
        <dbReference type="ARBA" id="ARBA00005165"/>
    </source>
</evidence>
<gene>
    <name evidence="9" type="primary">thiE</name>
    <name evidence="13" type="ordered locus">Sthe_1493</name>
</gene>
<feature type="binding site" evidence="9">
    <location>
        <position position="108"/>
    </location>
    <ligand>
        <name>4-amino-2-methyl-5-(diphosphooxymethyl)pyrimidine</name>
        <dbReference type="ChEBI" id="CHEBI:57841"/>
    </ligand>
</feature>
<accession>D1C3W1</accession>
<evidence type="ECO:0000259" key="12">
    <source>
        <dbReference type="Pfam" id="PF02581"/>
    </source>
</evidence>
<comment type="catalytic activity">
    <reaction evidence="6 9 10">
        <text>4-methyl-5-(2-phosphooxyethyl)-thiazole + 4-amino-2-methyl-5-(diphosphooxymethyl)pyrimidine + H(+) = thiamine phosphate + diphosphate</text>
        <dbReference type="Rhea" id="RHEA:22328"/>
        <dbReference type="ChEBI" id="CHEBI:15378"/>
        <dbReference type="ChEBI" id="CHEBI:33019"/>
        <dbReference type="ChEBI" id="CHEBI:37575"/>
        <dbReference type="ChEBI" id="CHEBI:57841"/>
        <dbReference type="ChEBI" id="CHEBI:58296"/>
        <dbReference type="EC" id="2.5.1.3"/>
    </reaction>
</comment>
<dbReference type="NCBIfam" id="TIGR00693">
    <property type="entry name" value="thiE"/>
    <property type="match status" value="1"/>
</dbReference>
<dbReference type="UniPathway" id="UPA00060">
    <property type="reaction ID" value="UER00141"/>
</dbReference>
<dbReference type="Proteomes" id="UP000002027">
    <property type="component" value="Chromosome 1"/>
</dbReference>
<feature type="binding site" evidence="9">
    <location>
        <begin position="184"/>
        <end position="185"/>
    </location>
    <ligand>
        <name>2-[(2R,5Z)-2-carboxy-4-methylthiazol-5(2H)-ylidene]ethyl phosphate</name>
        <dbReference type="ChEBI" id="CHEBI:62899"/>
    </ligand>
</feature>
<dbReference type="AlphaFoldDB" id="D1C3W1"/>
<keyword evidence="14" id="KW-1185">Reference proteome</keyword>
<feature type="binding site" evidence="9">
    <location>
        <position position="70"/>
    </location>
    <ligand>
        <name>Mg(2+)</name>
        <dbReference type="ChEBI" id="CHEBI:18420"/>
    </ligand>
</feature>
<comment type="catalytic activity">
    <reaction evidence="7 9 10">
        <text>2-(2-carboxy-4-methylthiazol-5-yl)ethyl phosphate + 4-amino-2-methyl-5-(diphosphooxymethyl)pyrimidine + 2 H(+) = thiamine phosphate + CO2 + diphosphate</text>
        <dbReference type="Rhea" id="RHEA:47848"/>
        <dbReference type="ChEBI" id="CHEBI:15378"/>
        <dbReference type="ChEBI" id="CHEBI:16526"/>
        <dbReference type="ChEBI" id="CHEBI:33019"/>
        <dbReference type="ChEBI" id="CHEBI:37575"/>
        <dbReference type="ChEBI" id="CHEBI:57841"/>
        <dbReference type="ChEBI" id="CHEBI:62890"/>
        <dbReference type="EC" id="2.5.1.3"/>
    </reaction>
</comment>
<dbReference type="EMBL" id="CP001823">
    <property type="protein sequence ID" value="ACZ38928.1"/>
    <property type="molecule type" value="Genomic_DNA"/>
</dbReference>
<dbReference type="InterPro" id="IPR036206">
    <property type="entry name" value="ThiamineP_synth_sf"/>
</dbReference>
<proteinExistence type="inferred from homology"/>
<dbReference type="OrthoDB" id="9815348at2"/>
<dbReference type="InterPro" id="IPR022998">
    <property type="entry name" value="ThiamineP_synth_TenI"/>
</dbReference>
<keyword evidence="5 9" id="KW-0784">Thiamine biosynthesis</keyword>
<dbReference type="EC" id="2.5.1.3" evidence="9"/>
<sequence>MSRAVPRLHLVSDRRRCPLDRFPDVAWAAVKAGFDAVHLREKDLPAADLIEAARALNRVIGDRAALFINDRVDVALIVGAAGVQLGETALSPRDVRALAGQSLLIGRSVHDIEGAERAAVEGADFVLAGHIYATGSKPGQPPRGLDFLAAVTAATPLPVIAVGGITPERVPEVIAAGAYGVAVITGVLAAADPGAAAAAYRRALETGGSIQA</sequence>
<dbReference type="SUPFAM" id="SSF51391">
    <property type="entry name" value="Thiamin phosphate synthase"/>
    <property type="match status" value="1"/>
</dbReference>
<evidence type="ECO:0000313" key="13">
    <source>
        <dbReference type="EMBL" id="ACZ38928.1"/>
    </source>
</evidence>
<dbReference type="eggNOG" id="COG0352">
    <property type="taxonomic scope" value="Bacteria"/>
</dbReference>
<evidence type="ECO:0000313" key="14">
    <source>
        <dbReference type="Proteomes" id="UP000002027"/>
    </source>
</evidence>
<evidence type="ECO:0000256" key="11">
    <source>
        <dbReference type="RuleBase" id="RU004253"/>
    </source>
</evidence>
<reference evidence="14" key="1">
    <citation type="submission" date="2009-11" db="EMBL/GenBank/DDBJ databases">
        <title>The complete chromosome 1 of Sphaerobacter thermophilus DSM 20745.</title>
        <authorList>
            <person name="Lucas S."/>
            <person name="Copeland A."/>
            <person name="Lapidus A."/>
            <person name="Glavina del Rio T."/>
            <person name="Dalin E."/>
            <person name="Tice H."/>
            <person name="Bruce D."/>
            <person name="Goodwin L."/>
            <person name="Pitluck S."/>
            <person name="Kyrpides N."/>
            <person name="Mavromatis K."/>
            <person name="Ivanova N."/>
            <person name="Mikhailova N."/>
            <person name="LaButti K.M."/>
            <person name="Clum A."/>
            <person name="Sun H.I."/>
            <person name="Brettin T."/>
            <person name="Detter J.C."/>
            <person name="Han C."/>
            <person name="Larimer F."/>
            <person name="Land M."/>
            <person name="Hauser L."/>
            <person name="Markowitz V."/>
            <person name="Cheng J.F."/>
            <person name="Hugenholtz P."/>
            <person name="Woyke T."/>
            <person name="Wu D."/>
            <person name="Steenblock K."/>
            <person name="Schneider S."/>
            <person name="Pukall R."/>
            <person name="Goeker M."/>
            <person name="Klenk H.P."/>
            <person name="Eisen J.A."/>
        </authorList>
    </citation>
    <scope>NUCLEOTIDE SEQUENCE [LARGE SCALE GENOMIC DNA]</scope>
    <source>
        <strain evidence="14">ATCC 49802 / DSM 20745 / S 6022</strain>
    </source>
</reference>
<evidence type="ECO:0000256" key="8">
    <source>
        <dbReference type="ARBA" id="ARBA00047883"/>
    </source>
</evidence>
<evidence type="ECO:0000256" key="2">
    <source>
        <dbReference type="ARBA" id="ARBA00022679"/>
    </source>
</evidence>
<comment type="pathway">
    <text evidence="1 9 11">Cofactor biosynthesis; thiamine diphosphate biosynthesis; thiamine phosphate from 4-amino-2-methyl-5-diphosphomethylpyrimidine and 4-methyl-5-(2-phosphoethyl)-thiazole: step 1/1.</text>
</comment>
<dbReference type="GO" id="GO:0005737">
    <property type="term" value="C:cytoplasm"/>
    <property type="evidence" value="ECO:0007669"/>
    <property type="project" value="TreeGrafter"/>
</dbReference>
<dbReference type="STRING" id="479434.Sthe_1493"/>
<dbReference type="GO" id="GO:0004789">
    <property type="term" value="F:thiamine-phosphate diphosphorylase activity"/>
    <property type="evidence" value="ECO:0007669"/>
    <property type="project" value="UniProtKB-UniRule"/>
</dbReference>
<dbReference type="HOGENOM" id="CLU_018272_3_4_0"/>
<comment type="function">
    <text evidence="9">Condenses 4-methyl-5-(beta-hydroxyethyl)thiazole monophosphate (THZ-P) and 2-methyl-4-amino-5-hydroxymethyl pyrimidine pyrophosphate (HMP-PP) to form thiamine monophosphate (TMP).</text>
</comment>
<evidence type="ECO:0000256" key="4">
    <source>
        <dbReference type="ARBA" id="ARBA00022842"/>
    </source>
</evidence>
<keyword evidence="2 9" id="KW-0808">Transferase</keyword>
<dbReference type="CDD" id="cd00564">
    <property type="entry name" value="TMP_TenI"/>
    <property type="match status" value="1"/>
</dbReference>
<evidence type="ECO:0000256" key="6">
    <source>
        <dbReference type="ARBA" id="ARBA00047334"/>
    </source>
</evidence>
<dbReference type="KEGG" id="sti:Sthe_1493"/>
<dbReference type="PANTHER" id="PTHR20857:SF15">
    <property type="entry name" value="THIAMINE-PHOSPHATE SYNTHASE"/>
    <property type="match status" value="1"/>
</dbReference>
<evidence type="ECO:0000256" key="5">
    <source>
        <dbReference type="ARBA" id="ARBA00022977"/>
    </source>
</evidence>
<comment type="similarity">
    <text evidence="9 10">Belongs to the thiamine-phosphate synthase family.</text>
</comment>
<organism evidence="13 14">
    <name type="scientific">Sphaerobacter thermophilus (strain ATCC 49802 / DSM 20745 / KCCM 41009 / NCIMB 13125 / S 6022)</name>
    <dbReference type="NCBI Taxonomy" id="479434"/>
    <lineage>
        <taxon>Bacteria</taxon>
        <taxon>Pseudomonadati</taxon>
        <taxon>Thermomicrobiota</taxon>
        <taxon>Thermomicrobia</taxon>
        <taxon>Sphaerobacterales</taxon>
        <taxon>Sphaerobacterineae</taxon>
        <taxon>Sphaerobacteraceae</taxon>
        <taxon>Sphaerobacter</taxon>
    </lineage>
</organism>
<keyword evidence="4 9" id="KW-0460">Magnesium</keyword>
<feature type="binding site" evidence="9">
    <location>
        <begin position="134"/>
        <end position="136"/>
    </location>
    <ligand>
        <name>2-[(2R,5Z)-2-carboxy-4-methylthiazol-5(2H)-ylidene]ethyl phosphate</name>
        <dbReference type="ChEBI" id="CHEBI:62899"/>
    </ligand>
</feature>
<evidence type="ECO:0000256" key="9">
    <source>
        <dbReference type="HAMAP-Rule" id="MF_00097"/>
    </source>
</evidence>
<dbReference type="PANTHER" id="PTHR20857">
    <property type="entry name" value="THIAMINE-PHOSPHATE PYROPHOSPHORYLASE"/>
    <property type="match status" value="1"/>
</dbReference>
<evidence type="ECO:0000256" key="10">
    <source>
        <dbReference type="RuleBase" id="RU003826"/>
    </source>
</evidence>
<comment type="catalytic activity">
    <reaction evidence="8 9 10">
        <text>2-[(2R,5Z)-2-carboxy-4-methylthiazol-5(2H)-ylidene]ethyl phosphate + 4-amino-2-methyl-5-(diphosphooxymethyl)pyrimidine + 2 H(+) = thiamine phosphate + CO2 + diphosphate</text>
        <dbReference type="Rhea" id="RHEA:47844"/>
        <dbReference type="ChEBI" id="CHEBI:15378"/>
        <dbReference type="ChEBI" id="CHEBI:16526"/>
        <dbReference type="ChEBI" id="CHEBI:33019"/>
        <dbReference type="ChEBI" id="CHEBI:37575"/>
        <dbReference type="ChEBI" id="CHEBI:57841"/>
        <dbReference type="ChEBI" id="CHEBI:62899"/>
        <dbReference type="EC" id="2.5.1.3"/>
    </reaction>
</comment>
<dbReference type="Gene3D" id="3.20.20.70">
    <property type="entry name" value="Aldolase class I"/>
    <property type="match status" value="1"/>
</dbReference>
<comment type="caution">
    <text evidence="9">Lacks conserved residue(s) required for the propagation of feature annotation.</text>
</comment>
<dbReference type="RefSeq" id="WP_012871975.1">
    <property type="nucleotide sequence ID" value="NC_013523.1"/>
</dbReference>
<feature type="domain" description="Thiamine phosphate synthase/TenI" evidence="12">
    <location>
        <begin position="8"/>
        <end position="187"/>
    </location>
</feature>
<feature type="binding site" evidence="9">
    <location>
        <position position="164"/>
    </location>
    <ligand>
        <name>2-[(2R,5Z)-2-carboxy-4-methylthiazol-5(2H)-ylidene]ethyl phosphate</name>
        <dbReference type="ChEBI" id="CHEBI:62899"/>
    </ligand>
</feature>
<dbReference type="GO" id="GO:0000287">
    <property type="term" value="F:magnesium ion binding"/>
    <property type="evidence" value="ECO:0007669"/>
    <property type="project" value="UniProtKB-UniRule"/>
</dbReference>
<dbReference type="InParanoid" id="D1C3W1"/>
<keyword evidence="3 9" id="KW-0479">Metal-binding</keyword>
<comment type="cofactor">
    <cofactor evidence="9">
        <name>Mg(2+)</name>
        <dbReference type="ChEBI" id="CHEBI:18420"/>
    </cofactor>
    <text evidence="9">Binds 1 Mg(2+) ion per subunit.</text>
</comment>
<dbReference type="Pfam" id="PF02581">
    <property type="entry name" value="TMP-TENI"/>
    <property type="match status" value="1"/>
</dbReference>
<dbReference type="InterPro" id="IPR013785">
    <property type="entry name" value="Aldolase_TIM"/>
</dbReference>
<evidence type="ECO:0000256" key="7">
    <source>
        <dbReference type="ARBA" id="ARBA00047851"/>
    </source>
</evidence>
<dbReference type="FunCoup" id="D1C3W1">
    <property type="interactions" value="86"/>
</dbReference>
<dbReference type="GO" id="GO:0009228">
    <property type="term" value="P:thiamine biosynthetic process"/>
    <property type="evidence" value="ECO:0007669"/>
    <property type="project" value="UniProtKB-KW"/>
</dbReference>
<evidence type="ECO:0000256" key="3">
    <source>
        <dbReference type="ARBA" id="ARBA00022723"/>
    </source>
</evidence>
<name>D1C3W1_SPHTD</name>
<feature type="binding site" evidence="9">
    <location>
        <position position="69"/>
    </location>
    <ligand>
        <name>4-amino-2-methyl-5-(diphosphooxymethyl)pyrimidine</name>
        <dbReference type="ChEBI" id="CHEBI:57841"/>
    </ligand>
</feature>
<dbReference type="HAMAP" id="MF_00097">
    <property type="entry name" value="TMP_synthase"/>
    <property type="match status" value="1"/>
</dbReference>
<reference evidence="13 14" key="2">
    <citation type="journal article" date="2010" name="Stand. Genomic Sci.">
        <title>Complete genome sequence of Desulfohalobium retbaense type strain (HR(100)).</title>
        <authorList>
            <person name="Spring S."/>
            <person name="Nolan M."/>
            <person name="Lapidus A."/>
            <person name="Glavina Del Rio T."/>
            <person name="Copeland A."/>
            <person name="Tice H."/>
            <person name="Cheng J.F."/>
            <person name="Lucas S."/>
            <person name="Land M."/>
            <person name="Chen F."/>
            <person name="Bruce D."/>
            <person name="Goodwin L."/>
            <person name="Pitluck S."/>
            <person name="Ivanova N."/>
            <person name="Mavromatis K."/>
            <person name="Mikhailova N."/>
            <person name="Pati A."/>
            <person name="Chen A."/>
            <person name="Palaniappan K."/>
            <person name="Hauser L."/>
            <person name="Chang Y.J."/>
            <person name="Jeffries C.D."/>
            <person name="Munk C."/>
            <person name="Kiss H."/>
            <person name="Chain P."/>
            <person name="Han C."/>
            <person name="Brettin T."/>
            <person name="Detter J.C."/>
            <person name="Schuler E."/>
            <person name="Goker M."/>
            <person name="Rohde M."/>
            <person name="Bristow J."/>
            <person name="Eisen J.A."/>
            <person name="Markowitz V."/>
            <person name="Hugenholtz P."/>
            <person name="Kyrpides N.C."/>
            <person name="Klenk H.P."/>
        </authorList>
    </citation>
    <scope>NUCLEOTIDE SEQUENCE [LARGE SCALE GENOMIC DNA]</scope>
    <source>
        <strain evidence="14">ATCC 49802 / DSM 20745 / S 6022</strain>
    </source>
</reference>